<dbReference type="Proteomes" id="UP000189369">
    <property type="component" value="Chromosome"/>
</dbReference>
<protein>
    <submittedName>
        <fullName evidence="1">Uncharacterized protein</fullName>
    </submittedName>
</protein>
<dbReference type="KEGG" id="phn:PAEH1_01320"/>
<accession>A0A1U9JXJ0</accession>
<dbReference type="EMBL" id="CP019697">
    <property type="protein sequence ID" value="AQS50523.1"/>
    <property type="molecule type" value="Genomic_DNA"/>
</dbReference>
<dbReference type="STRING" id="643674.PAEH1_01320"/>
<organism evidence="1 2">
    <name type="scientific">Paenalcaligenes hominis</name>
    <dbReference type="NCBI Taxonomy" id="643674"/>
    <lineage>
        <taxon>Bacteria</taxon>
        <taxon>Pseudomonadati</taxon>
        <taxon>Pseudomonadota</taxon>
        <taxon>Betaproteobacteria</taxon>
        <taxon>Burkholderiales</taxon>
        <taxon>Alcaligenaceae</taxon>
        <taxon>Paenalcaligenes</taxon>
    </lineage>
</organism>
<gene>
    <name evidence="1" type="ORF">PAEH1_01320</name>
</gene>
<evidence type="ECO:0000313" key="1">
    <source>
        <dbReference type="EMBL" id="AQS50523.1"/>
    </source>
</evidence>
<evidence type="ECO:0000313" key="2">
    <source>
        <dbReference type="Proteomes" id="UP000189369"/>
    </source>
</evidence>
<dbReference type="Pfam" id="PF04404">
    <property type="entry name" value="ERF"/>
    <property type="match status" value="1"/>
</dbReference>
<dbReference type="OrthoDB" id="6154571at2"/>
<proteinExistence type="predicted"/>
<dbReference type="AlphaFoldDB" id="A0A1U9JXJ0"/>
<dbReference type="InterPro" id="IPR007499">
    <property type="entry name" value="ERF_bacteria_virus"/>
</dbReference>
<sequence>MSETQIIETPANRAQGMAIPQEVQASPMGLMLQAVAQGIQPEKLGEMMALQERWEANEARKAFNLAMSSFRQESEHLLIAKTGKVSYGGKGGSSTSYSHAPLSEVVKIVSPALAKHGLSFRWRTEQQGGVIRVACVVTHRDGHSEETSLEAAPDQSGGKNAVQAIGSTTTYLQRYTLKAICGVSEADDDTDGAVNELTNHEQQEAHRVWIVAMEQSDSLDKASEVWDAGLEAFYRQQDKYSLTMEFRAAYQAARKRFGAVNGV</sequence>
<name>A0A1U9JXJ0_9BURK</name>
<reference evidence="1 2" key="1">
    <citation type="submission" date="2017-01" db="EMBL/GenBank/DDBJ databases">
        <title>Complete Genome Sequence of Paenalcaligenes hominis, Isolated from a paraplegic Patient with neurogenic bladder.</title>
        <authorList>
            <person name="Mukhopadhyay R."/>
            <person name="Joaquin J."/>
            <person name="Hogue R."/>
            <person name="Kilaru A."/>
            <person name="Jospin G."/>
            <person name="Mars K."/>
            <person name="Eisen J.A."/>
            <person name="Chaturvedi V."/>
        </authorList>
    </citation>
    <scope>NUCLEOTIDE SEQUENCE [LARGE SCALE GENOMIC DNA]</scope>
    <source>
        <strain evidence="1 2">15S00501</strain>
    </source>
</reference>